<dbReference type="RefSeq" id="WP_282218173.1">
    <property type="nucleotide sequence ID" value="NZ_CP118246.1"/>
</dbReference>
<evidence type="ECO:0000313" key="2">
    <source>
        <dbReference type="Proteomes" id="UP001220530"/>
    </source>
</evidence>
<reference evidence="1 2" key="1">
    <citation type="submission" date="2023-02" db="EMBL/GenBank/DDBJ databases">
        <title>Devosia algicola sp. nov., isolated from the phycosphere of marine algae.</title>
        <authorList>
            <person name="Kim J.M."/>
            <person name="Lee J.K."/>
            <person name="Choi B.J."/>
            <person name="Bayburt H."/>
            <person name="Jeon C.O."/>
        </authorList>
    </citation>
    <scope>NUCLEOTIDE SEQUENCE [LARGE SCALE GENOMIC DNA]</scope>
    <source>
        <strain evidence="1 2">G20-9</strain>
    </source>
</reference>
<dbReference type="Proteomes" id="UP001220530">
    <property type="component" value="Chromosome"/>
</dbReference>
<keyword evidence="2" id="KW-1185">Reference proteome</keyword>
<gene>
    <name evidence="1" type="ORF">PSQ19_13585</name>
</gene>
<accession>A0ABY7YKD0</accession>
<name>A0ABY7YKD0_9HYPH</name>
<organism evidence="1 2">
    <name type="scientific">Devosia algicola</name>
    <dbReference type="NCBI Taxonomy" id="3026418"/>
    <lineage>
        <taxon>Bacteria</taxon>
        <taxon>Pseudomonadati</taxon>
        <taxon>Pseudomonadota</taxon>
        <taxon>Alphaproteobacteria</taxon>
        <taxon>Hyphomicrobiales</taxon>
        <taxon>Devosiaceae</taxon>
        <taxon>Devosia</taxon>
    </lineage>
</organism>
<sequence>MNLLTELAVDGLERIVDAATIGDGGQLSLDRSTCFGREGAIVDRRHFAEPIGEVLPDWLATKEVVARFVSVTVARCQQRANGALIDEDALIEVDITGPDGLEEVDGFVRVLGRGQNVPA</sequence>
<dbReference type="EMBL" id="CP118246">
    <property type="protein sequence ID" value="WDR01763.1"/>
    <property type="molecule type" value="Genomic_DNA"/>
</dbReference>
<evidence type="ECO:0000313" key="1">
    <source>
        <dbReference type="EMBL" id="WDR01763.1"/>
    </source>
</evidence>
<protein>
    <submittedName>
        <fullName evidence="1">Uncharacterized protein</fullName>
    </submittedName>
</protein>
<proteinExistence type="predicted"/>